<dbReference type="PANTHER" id="PTHR34548:SF6">
    <property type="entry name" value="OS06G0638100 PROTEIN"/>
    <property type="match status" value="1"/>
</dbReference>
<name>A0A8J5WQK6_ZIZPA</name>
<evidence type="ECO:0000313" key="4">
    <source>
        <dbReference type="Proteomes" id="UP000729402"/>
    </source>
</evidence>
<comment type="caution">
    <text evidence="3">The sequence shown here is derived from an EMBL/GenBank/DDBJ whole genome shotgun (WGS) entry which is preliminary data.</text>
</comment>
<keyword evidence="4" id="KW-1185">Reference proteome</keyword>
<dbReference type="PANTHER" id="PTHR34548">
    <property type="entry name" value="PROTEIN TIC 21, CHLOROPLASTIC"/>
    <property type="match status" value="1"/>
</dbReference>
<feature type="transmembrane region" description="Helical" evidence="2">
    <location>
        <begin position="112"/>
        <end position="134"/>
    </location>
</feature>
<feature type="transmembrane region" description="Helical" evidence="2">
    <location>
        <begin position="140"/>
        <end position="163"/>
    </location>
</feature>
<keyword evidence="2" id="KW-1133">Transmembrane helix</keyword>
<accession>A0A8J5WQK6</accession>
<evidence type="ECO:0000313" key="3">
    <source>
        <dbReference type="EMBL" id="KAG8094913.1"/>
    </source>
</evidence>
<dbReference type="EMBL" id="JAAALK010000080">
    <property type="protein sequence ID" value="KAG8094913.1"/>
    <property type="molecule type" value="Genomic_DNA"/>
</dbReference>
<evidence type="ECO:0000256" key="1">
    <source>
        <dbReference type="SAM" id="MobiDB-lite"/>
    </source>
</evidence>
<dbReference type="InterPro" id="IPR022051">
    <property type="entry name" value="DUF3611"/>
</dbReference>
<dbReference type="AlphaFoldDB" id="A0A8J5WQK6"/>
<sequence>MQALLLSPAAAPRPPRPTLRRRPSLSSGASAILVPALAPRVSAPGLAVAFSASRRGCGSSSRLAAAAASAPSTPDPTPSPAEDEVERAKLAQVSKRLEKTARYFKTWGTLGFWSQLVCTTVSAGILSFSAVAIGNATSPFTLFATSISIVAAFISVFWAFGYIRLSERLRRTANEPAKVLSFPKICSTVLSFLCRKK</sequence>
<dbReference type="Proteomes" id="UP000729402">
    <property type="component" value="Unassembled WGS sequence"/>
</dbReference>
<reference evidence="3" key="1">
    <citation type="journal article" date="2021" name="bioRxiv">
        <title>Whole Genome Assembly and Annotation of Northern Wild Rice, Zizania palustris L., Supports a Whole Genome Duplication in the Zizania Genus.</title>
        <authorList>
            <person name="Haas M."/>
            <person name="Kono T."/>
            <person name="Macchietto M."/>
            <person name="Millas R."/>
            <person name="McGilp L."/>
            <person name="Shao M."/>
            <person name="Duquette J."/>
            <person name="Hirsch C.N."/>
            <person name="Kimball J."/>
        </authorList>
    </citation>
    <scope>NUCLEOTIDE SEQUENCE</scope>
    <source>
        <tissue evidence="3">Fresh leaf tissue</tissue>
    </source>
</reference>
<reference evidence="3" key="2">
    <citation type="submission" date="2021-02" db="EMBL/GenBank/DDBJ databases">
        <authorList>
            <person name="Kimball J.A."/>
            <person name="Haas M.W."/>
            <person name="Macchietto M."/>
            <person name="Kono T."/>
            <person name="Duquette J."/>
            <person name="Shao M."/>
        </authorList>
    </citation>
    <scope>NUCLEOTIDE SEQUENCE</scope>
    <source>
        <tissue evidence="3">Fresh leaf tissue</tissue>
    </source>
</reference>
<feature type="compositionally biased region" description="Low complexity" evidence="1">
    <location>
        <begin position="1"/>
        <end position="10"/>
    </location>
</feature>
<evidence type="ECO:0000256" key="2">
    <source>
        <dbReference type="SAM" id="Phobius"/>
    </source>
</evidence>
<dbReference type="Pfam" id="PF12263">
    <property type="entry name" value="DUF3611"/>
    <property type="match status" value="1"/>
</dbReference>
<dbReference type="OrthoDB" id="5900at2759"/>
<gene>
    <name evidence="3" type="ORF">GUJ93_ZPchr0012g22136</name>
</gene>
<protein>
    <submittedName>
        <fullName evidence="3">Uncharacterized protein</fullName>
    </submittedName>
</protein>
<proteinExistence type="predicted"/>
<keyword evidence="2" id="KW-0812">Transmembrane</keyword>
<feature type="region of interest" description="Disordered" evidence="1">
    <location>
        <begin position="1"/>
        <end position="26"/>
    </location>
</feature>
<keyword evidence="2" id="KW-0472">Membrane</keyword>
<organism evidence="3 4">
    <name type="scientific">Zizania palustris</name>
    <name type="common">Northern wild rice</name>
    <dbReference type="NCBI Taxonomy" id="103762"/>
    <lineage>
        <taxon>Eukaryota</taxon>
        <taxon>Viridiplantae</taxon>
        <taxon>Streptophyta</taxon>
        <taxon>Embryophyta</taxon>
        <taxon>Tracheophyta</taxon>
        <taxon>Spermatophyta</taxon>
        <taxon>Magnoliopsida</taxon>
        <taxon>Liliopsida</taxon>
        <taxon>Poales</taxon>
        <taxon>Poaceae</taxon>
        <taxon>BOP clade</taxon>
        <taxon>Oryzoideae</taxon>
        <taxon>Oryzeae</taxon>
        <taxon>Zizaniinae</taxon>
        <taxon>Zizania</taxon>
    </lineage>
</organism>